<sequence length="451" mass="50282">MPKSFTTTASNSPPAKRRGRPLKEPSDRSTELQRARVRRAQKAFRTRKEQHAANLEEKCRTLESVVEEMTNEFLRFSDGLLRIGEKGNGGRDVDSYVKRELRGTMERFLELGKRAGRDPGEEEEEGEVAEEIADEDQGEGRIVDYSELNGSQLQDHNMLNTTSSTLLPQEPLLSQHTTVDFPAPSSYVPQHNANPYLNNIWTLPPSSSSDTSAIPYILAGRDSFAARLYFSIISSAVHSLRGISPPTLAQSFFRYKCRYVSPIRIQSVVDGVLNMLLHGTSQARAPTGAVLDLGLGPEGREWGGQDDEVTIKRAILNEVEKRGEKEDEFLATWGVEKYLRTKWRLAIDSTTVRVKPRAVIRESVNLTSTFGDFDGMRREVLESGGGENGVVMGAPTMIPGFEHSSQRIWDAGSLVERLLDVAVTIGEGPRWHYKQIDSVVEAFLIENGSMN</sequence>
<dbReference type="PANTHER" id="PTHR40618">
    <property type="entry name" value="B-ZIP TRANSCRIPTION FACTOR (EUROFUNG)-RELATED"/>
    <property type="match status" value="1"/>
</dbReference>
<protein>
    <recommendedName>
        <fullName evidence="4">BZIP domain-containing protein</fullName>
    </recommendedName>
</protein>
<comment type="caution">
    <text evidence="2">The sequence shown here is derived from an EMBL/GenBank/DDBJ whole genome shotgun (WGS) entry which is preliminary data.</text>
</comment>
<dbReference type="GO" id="GO:0003700">
    <property type="term" value="F:DNA-binding transcription factor activity"/>
    <property type="evidence" value="ECO:0007669"/>
    <property type="project" value="InterPro"/>
</dbReference>
<dbReference type="AlphaFoldDB" id="A0A8H7TGA4"/>
<dbReference type="PANTHER" id="PTHR40618:SF1">
    <property type="entry name" value="B-ZIP TRANSCRIPTION FACTOR (EUROFUNG)"/>
    <property type="match status" value="1"/>
</dbReference>
<dbReference type="InterPro" id="IPR046347">
    <property type="entry name" value="bZIP_sf"/>
</dbReference>
<name>A0A8H7TGA4_9HELO</name>
<dbReference type="SUPFAM" id="SSF57959">
    <property type="entry name" value="Leucine zipper domain"/>
    <property type="match status" value="1"/>
</dbReference>
<evidence type="ECO:0008006" key="4">
    <source>
        <dbReference type="Google" id="ProtNLM"/>
    </source>
</evidence>
<evidence type="ECO:0000256" key="1">
    <source>
        <dbReference type="SAM" id="MobiDB-lite"/>
    </source>
</evidence>
<keyword evidence="3" id="KW-1185">Reference proteome</keyword>
<evidence type="ECO:0000313" key="2">
    <source>
        <dbReference type="EMBL" id="KAG4419199.1"/>
    </source>
</evidence>
<dbReference type="Proteomes" id="UP000664132">
    <property type="component" value="Unassembled WGS sequence"/>
</dbReference>
<dbReference type="Gene3D" id="1.20.5.170">
    <property type="match status" value="1"/>
</dbReference>
<gene>
    <name evidence="2" type="ORF">IFR04_007700</name>
</gene>
<evidence type="ECO:0000313" key="3">
    <source>
        <dbReference type="Proteomes" id="UP000664132"/>
    </source>
</evidence>
<accession>A0A8H7TGA4</accession>
<feature type="compositionally biased region" description="Polar residues" evidence="1">
    <location>
        <begin position="1"/>
        <end position="13"/>
    </location>
</feature>
<reference evidence="2" key="1">
    <citation type="submission" date="2021-02" db="EMBL/GenBank/DDBJ databases">
        <title>Genome sequence Cadophora malorum strain M34.</title>
        <authorList>
            <person name="Stefanovic E."/>
            <person name="Vu D."/>
            <person name="Scully C."/>
            <person name="Dijksterhuis J."/>
            <person name="Roader J."/>
            <person name="Houbraken J."/>
        </authorList>
    </citation>
    <scope>NUCLEOTIDE SEQUENCE</scope>
    <source>
        <strain evidence="2">M34</strain>
    </source>
</reference>
<proteinExistence type="predicted"/>
<feature type="compositionally biased region" description="Basic and acidic residues" evidence="1">
    <location>
        <begin position="21"/>
        <end position="34"/>
    </location>
</feature>
<organism evidence="2 3">
    <name type="scientific">Cadophora malorum</name>
    <dbReference type="NCBI Taxonomy" id="108018"/>
    <lineage>
        <taxon>Eukaryota</taxon>
        <taxon>Fungi</taxon>
        <taxon>Dikarya</taxon>
        <taxon>Ascomycota</taxon>
        <taxon>Pezizomycotina</taxon>
        <taxon>Leotiomycetes</taxon>
        <taxon>Helotiales</taxon>
        <taxon>Ploettnerulaceae</taxon>
        <taxon>Cadophora</taxon>
    </lineage>
</organism>
<feature type="compositionally biased region" description="Basic residues" evidence="1">
    <location>
        <begin position="35"/>
        <end position="45"/>
    </location>
</feature>
<dbReference type="OrthoDB" id="3555317at2759"/>
<dbReference type="EMBL" id="JAFJYH010000111">
    <property type="protein sequence ID" value="KAG4419199.1"/>
    <property type="molecule type" value="Genomic_DNA"/>
</dbReference>
<feature type="region of interest" description="Disordered" evidence="1">
    <location>
        <begin position="1"/>
        <end position="53"/>
    </location>
</feature>
<dbReference type="CDD" id="cd14688">
    <property type="entry name" value="bZIP_YAP"/>
    <property type="match status" value="1"/>
</dbReference>